<evidence type="ECO:0000256" key="1">
    <source>
        <dbReference type="SAM" id="MobiDB-lite"/>
    </source>
</evidence>
<evidence type="ECO:0000256" key="2">
    <source>
        <dbReference type="SAM" id="Phobius"/>
    </source>
</evidence>
<feature type="region of interest" description="Disordered" evidence="1">
    <location>
        <begin position="1"/>
        <end position="76"/>
    </location>
</feature>
<proteinExistence type="predicted"/>
<protein>
    <recommendedName>
        <fullName evidence="5">Transmembrane protein</fullName>
    </recommendedName>
</protein>
<feature type="compositionally biased region" description="Polar residues" evidence="1">
    <location>
        <begin position="13"/>
        <end position="32"/>
    </location>
</feature>
<name>A0A165GE99_EXIGL</name>
<feature type="region of interest" description="Disordered" evidence="1">
    <location>
        <begin position="129"/>
        <end position="159"/>
    </location>
</feature>
<dbReference type="EMBL" id="KV426050">
    <property type="protein sequence ID" value="KZV90391.1"/>
    <property type="molecule type" value="Genomic_DNA"/>
</dbReference>
<keyword evidence="2" id="KW-0812">Transmembrane</keyword>
<evidence type="ECO:0008006" key="5">
    <source>
        <dbReference type="Google" id="ProtNLM"/>
    </source>
</evidence>
<feature type="compositionally biased region" description="Polar residues" evidence="1">
    <location>
        <begin position="42"/>
        <end position="66"/>
    </location>
</feature>
<dbReference type="Proteomes" id="UP000077266">
    <property type="component" value="Unassembled WGS sequence"/>
</dbReference>
<sequence length="200" mass="21552">MGVGQSKPDGQAAATTTKDSQTSIGLSNSSAMPPNPSDSPVEPSTQQATSTVDRSSRARTQVSTLTPLGPTPASRAPAAEAYSHRFNVQIIAAASATTLFVVIAMVAIALTIWRRRRIRSLRTQARPFEGPENVAERPRHVQSEEKREAEDSIDEQPVPDVDVSALQEENARLRAVVAQLRDGLEADTETLPSYDSRSSM</sequence>
<evidence type="ECO:0000313" key="4">
    <source>
        <dbReference type="Proteomes" id="UP000077266"/>
    </source>
</evidence>
<reference evidence="3 4" key="1">
    <citation type="journal article" date="2016" name="Mol. Biol. Evol.">
        <title>Comparative Genomics of Early-Diverging Mushroom-Forming Fungi Provides Insights into the Origins of Lignocellulose Decay Capabilities.</title>
        <authorList>
            <person name="Nagy L.G."/>
            <person name="Riley R."/>
            <person name="Tritt A."/>
            <person name="Adam C."/>
            <person name="Daum C."/>
            <person name="Floudas D."/>
            <person name="Sun H."/>
            <person name="Yadav J.S."/>
            <person name="Pangilinan J."/>
            <person name="Larsson K.H."/>
            <person name="Matsuura K."/>
            <person name="Barry K."/>
            <person name="Labutti K."/>
            <person name="Kuo R."/>
            <person name="Ohm R.A."/>
            <person name="Bhattacharya S.S."/>
            <person name="Shirouzu T."/>
            <person name="Yoshinaga Y."/>
            <person name="Martin F.M."/>
            <person name="Grigoriev I.V."/>
            <person name="Hibbett D.S."/>
        </authorList>
    </citation>
    <scope>NUCLEOTIDE SEQUENCE [LARGE SCALE GENOMIC DNA]</scope>
    <source>
        <strain evidence="3 4">HHB12029</strain>
    </source>
</reference>
<dbReference type="OrthoDB" id="568502at2759"/>
<feature type="compositionally biased region" description="Basic and acidic residues" evidence="1">
    <location>
        <begin position="134"/>
        <end position="150"/>
    </location>
</feature>
<dbReference type="InParanoid" id="A0A165GE99"/>
<dbReference type="AlphaFoldDB" id="A0A165GE99"/>
<keyword evidence="2" id="KW-1133">Transmembrane helix</keyword>
<feature type="transmembrane region" description="Helical" evidence="2">
    <location>
        <begin position="90"/>
        <end position="113"/>
    </location>
</feature>
<gene>
    <name evidence="3" type="ORF">EXIGLDRAFT_770887</name>
</gene>
<keyword evidence="2" id="KW-0472">Membrane</keyword>
<keyword evidence="4" id="KW-1185">Reference proteome</keyword>
<organism evidence="3 4">
    <name type="scientific">Exidia glandulosa HHB12029</name>
    <dbReference type="NCBI Taxonomy" id="1314781"/>
    <lineage>
        <taxon>Eukaryota</taxon>
        <taxon>Fungi</taxon>
        <taxon>Dikarya</taxon>
        <taxon>Basidiomycota</taxon>
        <taxon>Agaricomycotina</taxon>
        <taxon>Agaricomycetes</taxon>
        <taxon>Auriculariales</taxon>
        <taxon>Exidiaceae</taxon>
        <taxon>Exidia</taxon>
    </lineage>
</organism>
<evidence type="ECO:0000313" key="3">
    <source>
        <dbReference type="EMBL" id="KZV90391.1"/>
    </source>
</evidence>
<accession>A0A165GE99</accession>